<dbReference type="KEGG" id="sgp:SpiGrapes_1971"/>
<evidence type="ECO:0000313" key="3">
    <source>
        <dbReference type="EMBL" id="AEV29758.1"/>
    </source>
</evidence>
<keyword evidence="4" id="KW-1185">Reference proteome</keyword>
<proteinExistence type="predicted"/>
<dbReference type="SUPFAM" id="SSF47240">
    <property type="entry name" value="Ferritin-like"/>
    <property type="match status" value="1"/>
</dbReference>
<sequence length="206" mass="22689">MKKFYQFTLLAIVMGLSVLGSLGAEPNGEVQNVSATVPSVGTMSSDSEGILYMREEEKLARDVYLALYDIWGIRTFSNIAKSEQKHMDAVATLIQAQGLVDPVVGSKPGEFQNPTLAALYMSLVEQGSKSPQDALIVGATIEDLDIHDLETYLAETDDPDSLAVYSNLLRGSENHMQSFSKQLNRYNIAYEARYITDERLAGILSR</sequence>
<dbReference type="AlphaFoldDB" id="G8QQB3"/>
<keyword evidence="1" id="KW-0732">Signal</keyword>
<reference evidence="3 4" key="1">
    <citation type="submission" date="2011-11" db="EMBL/GenBank/DDBJ databases">
        <title>Complete sequence of Spirochaeta sp. grapes.</title>
        <authorList>
            <consortium name="US DOE Joint Genome Institute"/>
            <person name="Lucas S."/>
            <person name="Han J."/>
            <person name="Lapidus A."/>
            <person name="Cheng J.-F."/>
            <person name="Goodwin L."/>
            <person name="Pitluck S."/>
            <person name="Peters L."/>
            <person name="Ovchinnikova G."/>
            <person name="Munk A.C."/>
            <person name="Detter J.C."/>
            <person name="Han C."/>
            <person name="Tapia R."/>
            <person name="Land M."/>
            <person name="Hauser L."/>
            <person name="Kyrpides N."/>
            <person name="Ivanova N."/>
            <person name="Pagani I."/>
            <person name="Ritalahtilisa K."/>
            <person name="Loeffler F."/>
            <person name="Woyke T."/>
        </authorList>
    </citation>
    <scope>NUCLEOTIDE SEQUENCE [LARGE SCALE GENOMIC DNA]</scope>
    <source>
        <strain evidence="4">ATCC BAA-1885 / DSM 22778 / Grapes</strain>
    </source>
</reference>
<dbReference type="Pfam" id="PF09968">
    <property type="entry name" value="DUF2202"/>
    <property type="match status" value="1"/>
</dbReference>
<dbReference type="eggNOG" id="COG4902">
    <property type="taxonomic scope" value="Bacteria"/>
</dbReference>
<evidence type="ECO:0000259" key="2">
    <source>
        <dbReference type="Pfam" id="PF09968"/>
    </source>
</evidence>
<dbReference type="RefSeq" id="WP_014270601.1">
    <property type="nucleotide sequence ID" value="NC_016633.1"/>
</dbReference>
<dbReference type="InterPro" id="IPR009078">
    <property type="entry name" value="Ferritin-like_SF"/>
</dbReference>
<name>G8QQB3_SPHPG</name>
<evidence type="ECO:0000313" key="4">
    <source>
        <dbReference type="Proteomes" id="UP000005632"/>
    </source>
</evidence>
<feature type="chain" id="PRO_5003515060" description="DUF2202 domain-containing protein" evidence="1">
    <location>
        <begin position="25"/>
        <end position="206"/>
    </location>
</feature>
<dbReference type="CDD" id="cd01048">
    <property type="entry name" value="Ferritin_like_AB2"/>
    <property type="match status" value="1"/>
</dbReference>
<feature type="domain" description="DUF2202" evidence="2">
    <location>
        <begin position="47"/>
        <end position="204"/>
    </location>
</feature>
<organism evidence="3 4">
    <name type="scientific">Sphaerochaeta pleomorpha (strain ATCC BAA-1885 / DSM 22778 / Grapes)</name>
    <dbReference type="NCBI Taxonomy" id="158190"/>
    <lineage>
        <taxon>Bacteria</taxon>
        <taxon>Pseudomonadati</taxon>
        <taxon>Spirochaetota</taxon>
        <taxon>Spirochaetia</taxon>
        <taxon>Spirochaetales</taxon>
        <taxon>Sphaerochaetaceae</taxon>
        <taxon>Sphaerochaeta</taxon>
    </lineage>
</organism>
<dbReference type="Gene3D" id="1.20.1260.10">
    <property type="match status" value="1"/>
</dbReference>
<dbReference type="STRING" id="158190.SpiGrapes_1971"/>
<dbReference type="Proteomes" id="UP000005632">
    <property type="component" value="Chromosome"/>
</dbReference>
<dbReference type="HOGENOM" id="CLU_051317_2_0_12"/>
<protein>
    <recommendedName>
        <fullName evidence="2">DUF2202 domain-containing protein</fullName>
    </recommendedName>
</protein>
<accession>G8QQB3</accession>
<dbReference type="InterPro" id="IPR019243">
    <property type="entry name" value="DUF2202"/>
</dbReference>
<evidence type="ECO:0000256" key="1">
    <source>
        <dbReference type="SAM" id="SignalP"/>
    </source>
</evidence>
<gene>
    <name evidence="3" type="ordered locus">SpiGrapes_1971</name>
</gene>
<feature type="signal peptide" evidence="1">
    <location>
        <begin position="1"/>
        <end position="24"/>
    </location>
</feature>
<dbReference type="EMBL" id="CP003155">
    <property type="protein sequence ID" value="AEV29758.1"/>
    <property type="molecule type" value="Genomic_DNA"/>
</dbReference>
<dbReference type="InterPro" id="IPR012347">
    <property type="entry name" value="Ferritin-like"/>
</dbReference>